<reference evidence="5" key="2">
    <citation type="submission" date="2020-05" db="UniProtKB">
        <authorList>
            <consortium name="EnsemblMetazoa"/>
        </authorList>
    </citation>
    <scope>IDENTIFICATION</scope>
    <source>
        <strain evidence="5">wikel</strain>
    </source>
</reference>
<dbReference type="HOGENOM" id="CLU_020200_1_0_1"/>
<dbReference type="OrthoDB" id="1932706at2759"/>
<dbReference type="VEuPathDB" id="VectorBase:ISCI017342"/>
<dbReference type="InterPro" id="IPR021950">
    <property type="entry name" value="Spt20"/>
</dbReference>
<feature type="compositionally biased region" description="Low complexity" evidence="2">
    <location>
        <begin position="628"/>
        <end position="641"/>
    </location>
</feature>
<feature type="domain" description="Spt20-like SEP" evidence="3">
    <location>
        <begin position="76"/>
        <end position="248"/>
    </location>
</feature>
<sequence length="661" mass="71406">MSTNALAACLQQANHLIQTARQQPGKLCRDQRKEKCPSLQQRLTDLFLSECSFNPRNKSLYSGSHLLSKLVSKEKLNCLVLNLYPGNEGYSLMLKTRTGTETETVRLPYEEDELLRYIDNEELAPVLVDLLERSQVSAMIHGGVAGRASRGCHATQAPVFYSGCVIVEVRDHRRCSSSLGTHACHHVLLKPTTQSVLCDVGLLVCQDGQGWSLEDRVSLEAALVLATSEPLCLEPSVGVAVLSNWMQHRKGRLSSHAVHRMARRQGQVALNRRRKLERCAAPACLRAHDFISQYRKRVPLRATASSSNKQADVWKQKRATMPVPQKIEVERLASVRERPEPTSDPTPVVVQEYLLETEQTSGKLTQVTILQRPTDEQFFGKLYVDRDGHSRGTSCEYLNQFREIFTEEGRKPVKITHLVPGQAPVVKHTHGAPPPDLPSASTLCAKEPKPPVSIAAQPSEVVSLPNLSLTAQNMGLHNLVSLAGVNLSSGLPVPISLTMVPVTQSSVLVGTAGSLHAQEQPGQQPQQPCASQGASVGTSAVIVSSGMVNPASTVLTSGSGVLSMPLRVTTLGTQALTAQLVGTGMEGTTQGQPLSLLQVPGGQQTLIGTLPRHTMPAAGPTGGHGNPQLQMALQKQLQRQQGSTAPASAGRPRNRKKPGKT</sequence>
<dbReference type="PANTHER" id="PTHR13526">
    <property type="entry name" value="TRANSCRIPTION FACTOR SPT20 HOMOLOG"/>
    <property type="match status" value="1"/>
</dbReference>
<evidence type="ECO:0000256" key="2">
    <source>
        <dbReference type="SAM" id="MobiDB-lite"/>
    </source>
</evidence>
<evidence type="ECO:0000256" key="1">
    <source>
        <dbReference type="ARBA" id="ARBA00009112"/>
    </source>
</evidence>
<name>B7P942_IXOSC</name>
<keyword evidence="6" id="KW-1185">Reference proteome</keyword>
<dbReference type="VEuPathDB" id="VectorBase:ISCP_012435"/>
<comment type="similarity">
    <text evidence="1">Belongs to the SPT20 family.</text>
</comment>
<evidence type="ECO:0000259" key="3">
    <source>
        <dbReference type="Pfam" id="PF12090"/>
    </source>
</evidence>
<reference evidence="4 6" key="1">
    <citation type="submission" date="2008-03" db="EMBL/GenBank/DDBJ databases">
        <title>Annotation of Ixodes scapularis.</title>
        <authorList>
            <consortium name="Ixodes scapularis Genome Project Consortium"/>
            <person name="Caler E."/>
            <person name="Hannick L.I."/>
            <person name="Bidwell S."/>
            <person name="Joardar V."/>
            <person name="Thiagarajan M."/>
            <person name="Amedeo P."/>
            <person name="Galinsky K.J."/>
            <person name="Schobel S."/>
            <person name="Inman J."/>
            <person name="Hostetler J."/>
            <person name="Miller J."/>
            <person name="Hammond M."/>
            <person name="Megy K."/>
            <person name="Lawson D."/>
            <person name="Kodira C."/>
            <person name="Sutton G."/>
            <person name="Meyer J."/>
            <person name="Hill C.A."/>
            <person name="Birren B."/>
            <person name="Nene V."/>
            <person name="Collins F."/>
            <person name="Alarcon-Chaidez F."/>
            <person name="Wikel S."/>
            <person name="Strausberg R."/>
        </authorList>
    </citation>
    <scope>NUCLEOTIDE SEQUENCE [LARGE SCALE GENOMIC DNA]</scope>
    <source>
        <strain evidence="6">Wikel</strain>
        <strain evidence="4">Wikel colony</strain>
    </source>
</reference>
<dbReference type="InParanoid" id="B7P942"/>
<dbReference type="PANTHER" id="PTHR13526:SF8">
    <property type="entry name" value="TRANSCRIPTION FACTOR SPT20 HOMOLOG"/>
    <property type="match status" value="1"/>
</dbReference>
<dbReference type="EnsemblMetazoa" id="ISCW017342-RA">
    <property type="protein sequence ID" value="ISCW017342-PA"/>
    <property type="gene ID" value="ISCW017342"/>
</dbReference>
<accession>B7P942</accession>
<dbReference type="AlphaFoldDB" id="B7P942"/>
<dbReference type="STRING" id="6945.B7P942"/>
<dbReference type="GO" id="GO:0003712">
    <property type="term" value="F:transcription coregulator activity"/>
    <property type="evidence" value="ECO:0000318"/>
    <property type="project" value="GO_Central"/>
</dbReference>
<feature type="compositionally biased region" description="Basic residues" evidence="2">
    <location>
        <begin position="652"/>
        <end position="661"/>
    </location>
</feature>
<dbReference type="VEuPathDB" id="VectorBase:ISCW017342"/>
<protein>
    <recommendedName>
        <fullName evidence="3">Spt20-like SEP domain-containing protein</fullName>
    </recommendedName>
</protein>
<dbReference type="GO" id="GO:0000124">
    <property type="term" value="C:SAGA complex"/>
    <property type="evidence" value="ECO:0000318"/>
    <property type="project" value="GO_Central"/>
</dbReference>
<dbReference type="Pfam" id="PF12090">
    <property type="entry name" value="Spt20_SEP"/>
    <property type="match status" value="1"/>
</dbReference>
<dbReference type="EMBL" id="ABJB010342686">
    <property type="status" value="NOT_ANNOTATED_CDS"/>
    <property type="molecule type" value="Genomic_DNA"/>
</dbReference>
<dbReference type="PaxDb" id="6945-B7P942"/>
<evidence type="ECO:0000313" key="4">
    <source>
        <dbReference type="EMBL" id="EEC03114.1"/>
    </source>
</evidence>
<feature type="region of interest" description="Disordered" evidence="2">
    <location>
        <begin position="613"/>
        <end position="661"/>
    </location>
</feature>
<dbReference type="EMBL" id="ABJB010293611">
    <property type="status" value="NOT_ANNOTATED_CDS"/>
    <property type="molecule type" value="Genomic_DNA"/>
</dbReference>
<dbReference type="EMBL" id="ABJB010705712">
    <property type="status" value="NOT_ANNOTATED_CDS"/>
    <property type="molecule type" value="Genomic_DNA"/>
</dbReference>
<dbReference type="Proteomes" id="UP000001555">
    <property type="component" value="Unassembled WGS sequence"/>
</dbReference>
<evidence type="ECO:0000313" key="5">
    <source>
        <dbReference type="EnsemblMetazoa" id="ISCW017342-PA"/>
    </source>
</evidence>
<evidence type="ECO:0000313" key="6">
    <source>
        <dbReference type="Proteomes" id="UP000001555"/>
    </source>
</evidence>
<organism>
    <name type="scientific">Ixodes scapularis</name>
    <name type="common">Black-legged tick</name>
    <name type="synonym">Deer tick</name>
    <dbReference type="NCBI Taxonomy" id="6945"/>
    <lineage>
        <taxon>Eukaryota</taxon>
        <taxon>Metazoa</taxon>
        <taxon>Ecdysozoa</taxon>
        <taxon>Arthropoda</taxon>
        <taxon>Chelicerata</taxon>
        <taxon>Arachnida</taxon>
        <taxon>Acari</taxon>
        <taxon>Parasitiformes</taxon>
        <taxon>Ixodida</taxon>
        <taxon>Ixodoidea</taxon>
        <taxon>Ixodidae</taxon>
        <taxon>Ixodinae</taxon>
        <taxon>Ixodes</taxon>
    </lineage>
</organism>
<proteinExistence type="inferred from homology"/>
<dbReference type="GO" id="GO:0006357">
    <property type="term" value="P:regulation of transcription by RNA polymerase II"/>
    <property type="evidence" value="ECO:0000318"/>
    <property type="project" value="GO_Central"/>
</dbReference>
<dbReference type="InterPro" id="IPR046468">
    <property type="entry name" value="Spt20-like_SEP"/>
</dbReference>
<gene>
    <name evidence="4" type="ORF">IscW_ISCW017342</name>
</gene>
<dbReference type="EMBL" id="DS661587">
    <property type="protein sequence ID" value="EEC03114.1"/>
    <property type="molecule type" value="Genomic_DNA"/>
</dbReference>
<dbReference type="EMBL" id="ABJB010470406">
    <property type="status" value="NOT_ANNOTATED_CDS"/>
    <property type="molecule type" value="Genomic_DNA"/>
</dbReference>